<feature type="non-terminal residue" evidence="3">
    <location>
        <position position="93"/>
    </location>
</feature>
<dbReference type="InterPro" id="IPR010730">
    <property type="entry name" value="HET"/>
</dbReference>
<feature type="domain" description="Heterokaryon incompatibility" evidence="2">
    <location>
        <begin position="11"/>
        <end position="91"/>
    </location>
</feature>
<organism evidence="3 4">
    <name type="scientific">Bimuria novae-zelandiae CBS 107.79</name>
    <dbReference type="NCBI Taxonomy" id="1447943"/>
    <lineage>
        <taxon>Eukaryota</taxon>
        <taxon>Fungi</taxon>
        <taxon>Dikarya</taxon>
        <taxon>Ascomycota</taxon>
        <taxon>Pezizomycotina</taxon>
        <taxon>Dothideomycetes</taxon>
        <taxon>Pleosporomycetidae</taxon>
        <taxon>Pleosporales</taxon>
        <taxon>Massarineae</taxon>
        <taxon>Didymosphaeriaceae</taxon>
        <taxon>Bimuria</taxon>
    </lineage>
</organism>
<feature type="region of interest" description="Disordered" evidence="1">
    <location>
        <begin position="1"/>
        <end position="20"/>
    </location>
</feature>
<feature type="compositionally biased region" description="Basic and acidic residues" evidence="1">
    <location>
        <begin position="7"/>
        <end position="20"/>
    </location>
</feature>
<sequence length="93" mass="10662">GDQPLKTTKDNLQEHRRNVPQDKIPATIKDALQVAHDLGFRYFWVDSLCLIQNLEANELHTLIAEIPEIYRHAELTIAAYSSHSATQGFLHQR</sequence>
<protein>
    <submittedName>
        <fullName evidence="3">HET-domain-containing protein</fullName>
    </submittedName>
</protein>
<name>A0A6A5UUX9_9PLEO</name>
<dbReference type="PANTHER" id="PTHR33112">
    <property type="entry name" value="DOMAIN PROTEIN, PUTATIVE-RELATED"/>
    <property type="match status" value="1"/>
</dbReference>
<reference evidence="3" key="1">
    <citation type="journal article" date="2020" name="Stud. Mycol.">
        <title>101 Dothideomycetes genomes: a test case for predicting lifestyles and emergence of pathogens.</title>
        <authorList>
            <person name="Haridas S."/>
            <person name="Albert R."/>
            <person name="Binder M."/>
            <person name="Bloem J."/>
            <person name="Labutti K."/>
            <person name="Salamov A."/>
            <person name="Andreopoulos B."/>
            <person name="Baker S."/>
            <person name="Barry K."/>
            <person name="Bills G."/>
            <person name="Bluhm B."/>
            <person name="Cannon C."/>
            <person name="Castanera R."/>
            <person name="Culley D."/>
            <person name="Daum C."/>
            <person name="Ezra D."/>
            <person name="Gonzalez J."/>
            <person name="Henrissat B."/>
            <person name="Kuo A."/>
            <person name="Liang C."/>
            <person name="Lipzen A."/>
            <person name="Lutzoni F."/>
            <person name="Magnuson J."/>
            <person name="Mondo S."/>
            <person name="Nolan M."/>
            <person name="Ohm R."/>
            <person name="Pangilinan J."/>
            <person name="Park H.-J."/>
            <person name="Ramirez L."/>
            <person name="Alfaro M."/>
            <person name="Sun H."/>
            <person name="Tritt A."/>
            <person name="Yoshinaga Y."/>
            <person name="Zwiers L.-H."/>
            <person name="Turgeon B."/>
            <person name="Goodwin S."/>
            <person name="Spatafora J."/>
            <person name="Crous P."/>
            <person name="Grigoriev I."/>
        </authorList>
    </citation>
    <scope>NUCLEOTIDE SEQUENCE</scope>
    <source>
        <strain evidence="3">CBS 107.79</strain>
    </source>
</reference>
<keyword evidence="4" id="KW-1185">Reference proteome</keyword>
<gene>
    <name evidence="3" type="ORF">BU23DRAFT_374392</name>
</gene>
<dbReference type="OrthoDB" id="2958217at2759"/>
<evidence type="ECO:0000313" key="4">
    <source>
        <dbReference type="Proteomes" id="UP000800036"/>
    </source>
</evidence>
<evidence type="ECO:0000259" key="2">
    <source>
        <dbReference type="Pfam" id="PF06985"/>
    </source>
</evidence>
<dbReference type="Pfam" id="PF06985">
    <property type="entry name" value="HET"/>
    <property type="match status" value="1"/>
</dbReference>
<accession>A0A6A5UUX9</accession>
<proteinExistence type="predicted"/>
<dbReference type="AlphaFoldDB" id="A0A6A5UUX9"/>
<dbReference type="Proteomes" id="UP000800036">
    <property type="component" value="Unassembled WGS sequence"/>
</dbReference>
<dbReference type="PANTHER" id="PTHR33112:SF16">
    <property type="entry name" value="HETEROKARYON INCOMPATIBILITY DOMAIN-CONTAINING PROTEIN"/>
    <property type="match status" value="1"/>
</dbReference>
<dbReference type="EMBL" id="ML976730">
    <property type="protein sequence ID" value="KAF1967572.1"/>
    <property type="molecule type" value="Genomic_DNA"/>
</dbReference>
<evidence type="ECO:0000256" key="1">
    <source>
        <dbReference type="SAM" id="MobiDB-lite"/>
    </source>
</evidence>
<feature type="non-terminal residue" evidence="3">
    <location>
        <position position="1"/>
    </location>
</feature>
<evidence type="ECO:0000313" key="3">
    <source>
        <dbReference type="EMBL" id="KAF1967572.1"/>
    </source>
</evidence>